<accession>A0A514LIK5</accession>
<gene>
    <name evidence="2" type="ORF">EPH95_11310</name>
</gene>
<dbReference type="Pfam" id="PF17261">
    <property type="entry name" value="DUF5327"/>
    <property type="match status" value="1"/>
</dbReference>
<keyword evidence="3" id="KW-1185">Reference proteome</keyword>
<sequence>MHVSAETIVAKIKQETANLELALENGEAKGKIREHARLIRAFSELIEEGGSAASGKSELPVTYPDENTQPKSPAAVQPARESHEVSGQGNLLEF</sequence>
<reference evidence="3" key="1">
    <citation type="submission" date="2019-01" db="EMBL/GenBank/DDBJ databases">
        <title>Genomic analysis of Salicibibacter sp. NKC3-5.</title>
        <authorList>
            <person name="Oh Y.J."/>
        </authorList>
    </citation>
    <scope>NUCLEOTIDE SEQUENCE [LARGE SCALE GENOMIC DNA]</scope>
    <source>
        <strain evidence="3">NKC3-5</strain>
    </source>
</reference>
<evidence type="ECO:0000256" key="1">
    <source>
        <dbReference type="SAM" id="MobiDB-lite"/>
    </source>
</evidence>
<feature type="region of interest" description="Disordered" evidence="1">
    <location>
        <begin position="49"/>
        <end position="94"/>
    </location>
</feature>
<dbReference type="EMBL" id="CP035485">
    <property type="protein sequence ID" value="QDI91686.1"/>
    <property type="molecule type" value="Genomic_DNA"/>
</dbReference>
<dbReference type="AlphaFoldDB" id="A0A514LIK5"/>
<evidence type="ECO:0008006" key="4">
    <source>
        <dbReference type="Google" id="ProtNLM"/>
    </source>
</evidence>
<feature type="compositionally biased region" description="Polar residues" evidence="1">
    <location>
        <begin position="85"/>
        <end position="94"/>
    </location>
</feature>
<evidence type="ECO:0000313" key="2">
    <source>
        <dbReference type="EMBL" id="QDI91686.1"/>
    </source>
</evidence>
<protein>
    <recommendedName>
        <fullName evidence="4">YwdI family protein</fullName>
    </recommendedName>
</protein>
<evidence type="ECO:0000313" key="3">
    <source>
        <dbReference type="Proteomes" id="UP000319756"/>
    </source>
</evidence>
<dbReference type="InterPro" id="IPR035218">
    <property type="entry name" value="DUF5327"/>
</dbReference>
<name>A0A514LIK5_9BACI</name>
<dbReference type="RefSeq" id="WP_142090052.1">
    <property type="nucleotide sequence ID" value="NZ_CP035485.1"/>
</dbReference>
<dbReference type="KEGG" id="sale:EPH95_11310"/>
<dbReference type="Proteomes" id="UP000319756">
    <property type="component" value="Chromosome"/>
</dbReference>
<organism evidence="2 3">
    <name type="scientific">Salicibibacter halophilus</name>
    <dbReference type="NCBI Taxonomy" id="2502791"/>
    <lineage>
        <taxon>Bacteria</taxon>
        <taxon>Bacillati</taxon>
        <taxon>Bacillota</taxon>
        <taxon>Bacilli</taxon>
        <taxon>Bacillales</taxon>
        <taxon>Bacillaceae</taxon>
        <taxon>Salicibibacter</taxon>
    </lineage>
</organism>
<dbReference type="OrthoDB" id="2971252at2"/>
<proteinExistence type="predicted"/>